<dbReference type="STRING" id="580166.AUP43_03670"/>
<dbReference type="Gene3D" id="3.40.50.980">
    <property type="match status" value="4"/>
</dbReference>
<dbReference type="Gene3D" id="3.30.559.30">
    <property type="entry name" value="Nonribosomal peptide synthetase, condensation domain"/>
    <property type="match status" value="4"/>
</dbReference>
<evidence type="ECO:0000256" key="5">
    <source>
        <dbReference type="PROSITE-ProRule" id="PRU01363"/>
    </source>
</evidence>
<dbReference type="GO" id="GO:0004315">
    <property type="term" value="F:3-oxoacyl-[acyl-carrier-protein] synthase activity"/>
    <property type="evidence" value="ECO:0007669"/>
    <property type="project" value="InterPro"/>
</dbReference>
<dbReference type="Gene3D" id="1.10.1240.100">
    <property type="match status" value="1"/>
</dbReference>
<dbReference type="Pfam" id="PF13193">
    <property type="entry name" value="AMP-binding_C"/>
    <property type="match status" value="2"/>
</dbReference>
<dbReference type="InterPro" id="IPR023213">
    <property type="entry name" value="CAT-like_dom_sf"/>
</dbReference>
<dbReference type="Gene3D" id="1.10.10.1830">
    <property type="entry name" value="Non-ribosomal peptide synthase, adenylation domain"/>
    <property type="match status" value="1"/>
</dbReference>
<feature type="region of interest" description="C-terminal hotdog fold" evidence="5">
    <location>
        <begin position="2897"/>
        <end position="3033"/>
    </location>
</feature>
<evidence type="ECO:0000256" key="1">
    <source>
        <dbReference type="ARBA" id="ARBA00001957"/>
    </source>
</evidence>
<dbReference type="GO" id="GO:0031177">
    <property type="term" value="F:phosphopantetheine binding"/>
    <property type="evidence" value="ECO:0007669"/>
    <property type="project" value="InterPro"/>
</dbReference>
<dbReference type="InterPro" id="IPR014030">
    <property type="entry name" value="Ketoacyl_synth_N"/>
</dbReference>
<dbReference type="Pfam" id="PF02801">
    <property type="entry name" value="Ketoacyl-synt_C"/>
    <property type="match status" value="1"/>
</dbReference>
<feature type="domain" description="Carrier" evidence="7">
    <location>
        <begin position="3468"/>
        <end position="3543"/>
    </location>
</feature>
<feature type="active site" description="Proton donor; for dehydratase activity" evidence="5">
    <location>
        <position position="2958"/>
    </location>
</feature>
<dbReference type="InterPro" id="IPR001242">
    <property type="entry name" value="Condensation_dom"/>
</dbReference>
<keyword evidence="4" id="KW-0808">Transferase</keyword>
<evidence type="ECO:0000259" key="7">
    <source>
        <dbReference type="PROSITE" id="PS50075"/>
    </source>
</evidence>
<feature type="compositionally biased region" description="Low complexity" evidence="6">
    <location>
        <begin position="2067"/>
        <end position="2084"/>
    </location>
</feature>
<dbReference type="PROSITE" id="PS50075">
    <property type="entry name" value="CARRIER"/>
    <property type="match status" value="4"/>
</dbReference>
<keyword evidence="2" id="KW-0596">Phosphopantetheine</keyword>
<dbReference type="GO" id="GO:0043041">
    <property type="term" value="P:amino acid activation for nonribosomal peptide biosynthetic process"/>
    <property type="evidence" value="ECO:0007669"/>
    <property type="project" value="TreeGrafter"/>
</dbReference>
<reference evidence="10 11" key="1">
    <citation type="submission" date="2015-12" db="EMBL/GenBank/DDBJ databases">
        <title>Genome sequence of Oceanibaculum pacificum MCCC 1A02656.</title>
        <authorList>
            <person name="Lu L."/>
            <person name="Lai Q."/>
            <person name="Shao Z."/>
            <person name="Qian P."/>
        </authorList>
    </citation>
    <scope>NUCLEOTIDE SEQUENCE [LARGE SCALE GENOMIC DNA]</scope>
    <source>
        <strain evidence="10 11">MCCC 1A02656</strain>
    </source>
</reference>
<dbReference type="InterPro" id="IPR016039">
    <property type="entry name" value="Thiolase-like"/>
</dbReference>
<dbReference type="Pfam" id="PF00109">
    <property type="entry name" value="ketoacyl-synt"/>
    <property type="match status" value="1"/>
</dbReference>
<dbReference type="Gene3D" id="3.40.50.12780">
    <property type="entry name" value="N-terminal domain of ligase-like"/>
    <property type="match status" value="1"/>
</dbReference>
<dbReference type="NCBIfam" id="TIGR01733">
    <property type="entry name" value="AA-adenyl-dom"/>
    <property type="match status" value="3"/>
</dbReference>
<dbReference type="Gene3D" id="3.40.47.10">
    <property type="match status" value="1"/>
</dbReference>
<evidence type="ECO:0000259" key="9">
    <source>
        <dbReference type="PROSITE" id="PS52019"/>
    </source>
</evidence>
<dbReference type="SUPFAM" id="SSF47336">
    <property type="entry name" value="ACP-like"/>
    <property type="match status" value="4"/>
</dbReference>
<dbReference type="InterPro" id="IPR042104">
    <property type="entry name" value="PKS_dehydratase_sf"/>
</dbReference>
<dbReference type="InterPro" id="IPR009081">
    <property type="entry name" value="PP-bd_ACP"/>
</dbReference>
<dbReference type="Gene3D" id="3.30.300.30">
    <property type="match status" value="3"/>
</dbReference>
<dbReference type="InterPro" id="IPR020841">
    <property type="entry name" value="PKS_Beta-ketoAc_synthase_dom"/>
</dbReference>
<dbReference type="CDD" id="cd00833">
    <property type="entry name" value="PKS"/>
    <property type="match status" value="1"/>
</dbReference>
<evidence type="ECO:0000256" key="2">
    <source>
        <dbReference type="ARBA" id="ARBA00022450"/>
    </source>
</evidence>
<feature type="domain" description="Ketosynthase family 3 (KS3)" evidence="8">
    <location>
        <begin position="2179"/>
        <end position="2607"/>
    </location>
</feature>
<evidence type="ECO:0000259" key="8">
    <source>
        <dbReference type="PROSITE" id="PS52004"/>
    </source>
</evidence>
<dbReference type="SUPFAM" id="SSF51735">
    <property type="entry name" value="NAD(P)-binding Rossmann-fold domains"/>
    <property type="match status" value="2"/>
</dbReference>
<proteinExistence type="predicted"/>
<name>A0A154VIF4_9PROT</name>
<dbReference type="SMART" id="SM01294">
    <property type="entry name" value="PKS_PP_betabranch"/>
    <property type="match status" value="1"/>
</dbReference>
<evidence type="ECO:0000256" key="3">
    <source>
        <dbReference type="ARBA" id="ARBA00022553"/>
    </source>
</evidence>
<dbReference type="InterPro" id="IPR018201">
    <property type="entry name" value="Ketoacyl_synth_AS"/>
</dbReference>
<keyword evidence="11" id="KW-1185">Reference proteome</keyword>
<dbReference type="Pfam" id="PF00550">
    <property type="entry name" value="PP-binding"/>
    <property type="match status" value="3"/>
</dbReference>
<keyword evidence="3" id="KW-0597">Phosphoprotein</keyword>
<dbReference type="InterPro" id="IPR049551">
    <property type="entry name" value="PKS_DH_C"/>
</dbReference>
<dbReference type="PROSITE" id="PS00606">
    <property type="entry name" value="KS3_1"/>
    <property type="match status" value="1"/>
</dbReference>
<dbReference type="InterPro" id="IPR041464">
    <property type="entry name" value="TubC_N"/>
</dbReference>
<dbReference type="OrthoDB" id="9770470at2"/>
<protein>
    <recommendedName>
        <fullName evidence="12">Non-ribosomal peptide synthetase</fullName>
    </recommendedName>
</protein>
<gene>
    <name evidence="10" type="ORF">AUP43_03670</name>
</gene>
<dbReference type="GO" id="GO:0005737">
    <property type="term" value="C:cytoplasm"/>
    <property type="evidence" value="ECO:0007669"/>
    <property type="project" value="TreeGrafter"/>
</dbReference>
<dbReference type="InterPro" id="IPR000873">
    <property type="entry name" value="AMP-dep_synth/lig_dom"/>
</dbReference>
<dbReference type="PROSITE" id="PS00455">
    <property type="entry name" value="AMP_BINDING"/>
    <property type="match status" value="3"/>
</dbReference>
<organism evidence="10 11">
    <name type="scientific">Oceanibaculum pacificum</name>
    <dbReference type="NCBI Taxonomy" id="580166"/>
    <lineage>
        <taxon>Bacteria</taxon>
        <taxon>Pseudomonadati</taxon>
        <taxon>Pseudomonadota</taxon>
        <taxon>Alphaproteobacteria</taxon>
        <taxon>Rhodospirillales</taxon>
        <taxon>Oceanibaculaceae</taxon>
        <taxon>Oceanibaculum</taxon>
    </lineage>
</organism>
<dbReference type="InterPro" id="IPR014031">
    <property type="entry name" value="Ketoacyl_synth_C"/>
</dbReference>
<dbReference type="Gene3D" id="1.10.1200.10">
    <property type="entry name" value="ACP-like"/>
    <property type="match status" value="4"/>
</dbReference>
<dbReference type="FunFam" id="3.40.50.980:FF:000002">
    <property type="entry name" value="Enterobactin synthetase component F"/>
    <property type="match status" value="1"/>
</dbReference>
<feature type="active site" description="Proton acceptor; for dehydratase activity" evidence="5">
    <location>
        <position position="2796"/>
    </location>
</feature>
<evidence type="ECO:0000256" key="4">
    <source>
        <dbReference type="ARBA" id="ARBA00022679"/>
    </source>
</evidence>
<evidence type="ECO:0000256" key="6">
    <source>
        <dbReference type="SAM" id="MobiDB-lite"/>
    </source>
</evidence>
<dbReference type="Pfam" id="PF14765">
    <property type="entry name" value="PS-DH"/>
    <property type="match status" value="1"/>
</dbReference>
<dbReference type="InterPro" id="IPR057326">
    <property type="entry name" value="KR_dom"/>
</dbReference>
<dbReference type="InterPro" id="IPR010071">
    <property type="entry name" value="AA_adenyl_dom"/>
</dbReference>
<evidence type="ECO:0008006" key="12">
    <source>
        <dbReference type="Google" id="ProtNLM"/>
    </source>
</evidence>
<dbReference type="InterPro" id="IPR045851">
    <property type="entry name" value="AMP-bd_C_sf"/>
</dbReference>
<dbReference type="FunFam" id="3.40.50.12780:FF:000012">
    <property type="entry name" value="Non-ribosomal peptide synthetase"/>
    <property type="match status" value="1"/>
</dbReference>
<comment type="cofactor">
    <cofactor evidence="1">
        <name>pantetheine 4'-phosphate</name>
        <dbReference type="ChEBI" id="CHEBI:47942"/>
    </cofactor>
</comment>
<dbReference type="Pfam" id="PF08659">
    <property type="entry name" value="KR"/>
    <property type="match status" value="1"/>
</dbReference>
<dbReference type="InterPro" id="IPR042099">
    <property type="entry name" value="ANL_N_sf"/>
</dbReference>
<dbReference type="PROSITE" id="PS52019">
    <property type="entry name" value="PKS_MFAS_DH"/>
    <property type="match status" value="1"/>
</dbReference>
<dbReference type="PROSITE" id="PS52004">
    <property type="entry name" value="KS3_2"/>
    <property type="match status" value="1"/>
</dbReference>
<dbReference type="Gene3D" id="2.30.38.10">
    <property type="entry name" value="Luciferase, Domain 3"/>
    <property type="match status" value="2"/>
</dbReference>
<feature type="domain" description="Carrier" evidence="7">
    <location>
        <begin position="1013"/>
        <end position="1088"/>
    </location>
</feature>
<dbReference type="FunFam" id="1.10.1200.10:FF:000005">
    <property type="entry name" value="Nonribosomal peptide synthetase 1"/>
    <property type="match status" value="1"/>
</dbReference>
<feature type="domain" description="Carrier" evidence="7">
    <location>
        <begin position="4528"/>
        <end position="4603"/>
    </location>
</feature>
<dbReference type="GO" id="GO:0044550">
    <property type="term" value="P:secondary metabolite biosynthetic process"/>
    <property type="evidence" value="ECO:0007669"/>
    <property type="project" value="TreeGrafter"/>
</dbReference>
<dbReference type="FunFam" id="2.30.38.10:FF:000001">
    <property type="entry name" value="Non-ribosomal peptide synthetase PvdI"/>
    <property type="match status" value="1"/>
</dbReference>
<dbReference type="InterPro" id="IPR044894">
    <property type="entry name" value="TubC_N_sf"/>
</dbReference>
<dbReference type="Pfam" id="PF00501">
    <property type="entry name" value="AMP-binding"/>
    <property type="match status" value="3"/>
</dbReference>
<dbReference type="EMBL" id="LPXN01000160">
    <property type="protein sequence ID" value="KZD01048.1"/>
    <property type="molecule type" value="Genomic_DNA"/>
</dbReference>
<dbReference type="CDD" id="cd12117">
    <property type="entry name" value="A_NRPS_Srf_like"/>
    <property type="match status" value="1"/>
</dbReference>
<dbReference type="InterPro" id="IPR032821">
    <property type="entry name" value="PKS_assoc"/>
</dbReference>
<feature type="region of interest" description="N-terminal hotdog fold" evidence="5">
    <location>
        <begin position="2766"/>
        <end position="2886"/>
    </location>
</feature>
<dbReference type="Gene3D" id="3.40.50.720">
    <property type="entry name" value="NAD(P)-binding Rossmann-like Domain"/>
    <property type="match status" value="1"/>
</dbReference>
<evidence type="ECO:0000313" key="10">
    <source>
        <dbReference type="EMBL" id="KZD01048.1"/>
    </source>
</evidence>
<evidence type="ECO:0000313" key="11">
    <source>
        <dbReference type="Proteomes" id="UP000076400"/>
    </source>
</evidence>
<sequence length="5060" mass="538321">MNIDTRIGRERMVQELLADLAARDIRLSLHNNGTELDYDAPGGAFTEALKSRVRDLKPEILASLRAATAADNIVAVFPAHPAIEGQWLARRDRPASAVYTVLATLPLPAGTLIEAVRTALDRIVARHDALRSTFVEAGGELLQRVHASMPLDLVESDALFPESEHLFDLRTGPLIRFRFRPETAGQPPHLVFAADHLCFDGQSLTILTQEIAAELQGKSPARPSSSAADLAGQAHLDLAGARGAAARQFWQERREALQSVGLPDDPEAEPMAGSRRMLVDLDAEILAALKQLATFGRRATQAATWIALSIVAIARLKENETAVIGVPFAGRHGPGGHQAIGCFANVLPVAIRPDMEREFGVLVDQVTREILSILNVQDYPLARLHSDMAAWSDGLAEQGGQGPFDAVGLIEVGTALPDNLDLDAGAGKFPLMIGLYLAGDRNILTIEYDGSRYGERWVGRLAERFLGILRAIARVPDMPLGRIDMLTGAERDLLDAVNRTASDYPRDRGLGALFAAVAGNPAHADRPALSDGKQSLTYRALAARAAGVAAALSDQGLAPGAVVALAAGRGIDSIAAILGIAWHGSAYLPIDRSLPGQASLALMRACGATTLLADRDGLGRLADIATEIDLRPIPDATQDTPPPPADRRGEDAAYIMFTSGSTGQPKGVTIPNRGVARLALRNAALPFGSETVMAQAAALGFDAATLEIWGALLNGGRLHVVDDETLFDPQALRSALEAGGVTTMWLTASLFNRIADDAPTAFAPLQLLLTGGEALSPAHLRKVQAACPTLRLVNGYGPTENTTFTTTHAVTADDIASGDIPIGRPIGNTRCHILDRRGMPVPIGVWGELHAAGDGLALGYAGLPQATADAFRAIDGIAEDRLYRTGDRARWRADGTIEFGGRRDGQVKIRGHRIETAAVAGRLAALPGVRDVCVLAVGSGADALLGAAVAADEDRRADWAAALAQSLPDYMVPERFVVLPHLPVTVNGKADRKAIAVLLDTAASVAARSLASRPASDHERFVAERFRLLFGREDISPASDFFGLGGHSLLAMRLAGQIETEFGLRPKLQDIFTARSVAGIARMIDTLVARRGDNGAPLTLPRAAGPDFPLSSGQARLWVLQRLQPEMAAYSVPATLEIDGPVDADALQRALHRLEDRQHALRLRFRSDPGHPDGVTQYLAPAGGWRMGRHRMDAATARRFVDAETVRPFVLEDRPLARAELMTLNGERHWLMLSLHHAICDGWSMPLLLRDLAALYAAETGGPAPGLPAIERHYEDFAAWQRGYLAGPDGKAVLQRWQERLTPLPEPLNLPTDRRRPAERRFNGQFLDIAFDANTVRIVEAIAQDRATTAFSVLTALVQVLLHRHCGQTDIPLGMLVAGREQAALDDVIGFFVNTVVLRQTVDPEAGFGAHLDVTARTVMEALSDQAAPFEAVVKAVRAPRDPSRNPLFDVLVAWQDGVPELGRLGEAGLSLVPTEFPFSKFDLAFYFWRKDGALGGQIEYDTDLFDPATIAALVDRLALYAAAIAEQGLGTPIGQLPAQTGEDRALIAGFNATARDLPIERGICDPFLDQLRRTPDAPAVIGDGGALSFTQFARRAAGIAARLHAAGVRPGDIVALSIRRSVDMLAGIHGILLAGAAYAPIDPDHPPQRRADMLDDLDRPVVLTTADLAALFDGRDRVILEGGEDADIVAPPGDPDGLAYVLFTSGSTGRPKGVAIEHRGVLNRILWMQECFPLGPDDVVLQKTPITFDVSVWELFWWSWTGARIVLPPAGAERDPQQIAAAVRENGVTVMHFVPSMLASFLAAIEAGQVDAGDLASLRYVFASGEALDKPLVKRFNALLHARFGAELHNLYGPTEATVDVTWHPCSPGDANPAVPIGKPIANTQVHILDDRLRPVPLGVAGEIVLGGPQIARAYLNRPELTAEKFPADPDRPGGRLYRTGDLGRWRRDGTVEYLGRIDHQVKIRGFRIECGEIETALERHPLVERAVVVPARADGLDELHAYVLGDTGLTAGALREQLRQSVPDYMIPARFLALDALPLTSSGKIDRKALTGRPLPNAAPRAKTPDAAPISPSAPDTASDAAQGTAPDTELLERQLAKLWRDLLPGVNIDRLDGFFDVGGNSLLLLRLHEKIVARWPGSFSIAELFGRATIAGQAEKLAGLAQDGPDLAAPMASALDEPIAIVGMALQLAGASDAGGFWRDVAAGADRIGPLPAAREAEVRAMLAGIGRPAPARFREAAYLETIFAFDPARFRMAPADAALLDPEHRLFMEIALMAMEDAGYGGQALRGRKVGIYAGGGANPAWRLALEHLPPGKAEQVFALNVPSNIATRLSFLKDWRGPAAVIDTACSSSLVAVHQACGDLRAGACAVALAGGAKLLPFPPDAEGRFTIDSSTARTRAFAEGADGTGMGEGSVVFVLKRLGDALRDGDSVLAVIRGSAVNQDGASSGAAAPNPAMQAEVVRLAAQNAGIDLASLSYIEAHGTGTALGDPIEIDGLTRAFELGEFGAAASDSDRALIGSAKGNYGHLDGAAGALGLARAVMALRHDAAPPQPFYDRPNPKIDFARAPVRVVDRLQPLPARATPRRAGVSSFGLSGINAHIVVEAAPPADTATAAPAAPGACVVALSAASAAGLVAYAGTLRARLREDPTLLPVDIAHTLATGRDVLTHRFAAVATDRDSLIAALDRLIAGENDGCAAPKPDPSRRVAAIAADATDAEIAARLWLAGAELAWPAEIAARRVHLPPAPFARIACKPAFGKTGADTGLLGKPVATPQGLCFAVPAGDPAFWPVAEHRVNGNPVLVGMAVPALIALAARQEEARQERTPLVLSDLKWQKLLVAPALAGRDATLCLAPDGAVELGARLKNGQWRVYASARCGGEAGTLPDLARFRARCTINVPIPGFAAEFGEIKIGDRWDCQVAKQVSPDGECQMARLRLPEKYRADLAEWPLHPALLDIAASLGLTAADGDAGTVPVGFARMTLFRPFAAEIVACSRRSGAGRVDIALFDTEDRPILAIEGLSFARTGIVETVQDTPPILETLWEAAALPPQPLPADVLMIADGDYWPMPAGCHRLQPDRIGPDSLAGRSHAILALDPGTDLALRLATALRLILRQMRGRLRLVVLGVGACTIENDPLAPDPDQSAAMGLSLSAAREEPQLRLSFVDAGPDGDLAAILGAELGHEPGDDPLSVWRAGQRFVRRLARIVPADDTARPAWPAEGVCVVTGGTGGFALALAEEMSAGGAVALALLSRRGDDGLEPAAAAHIEGLRAKGARIELLACDVAQPAELARALAHIRAEIGPITAIAHAAGLADGGFLATRDMDRFADILRAKIDGARALDALTQDDPVQAFVLFGSLSVLGLPGQSAYGAANAFLDGFAQHRRRRGLPALTVDWCALSGQGMAARHKVAMKPGAMVTPEQAVTVWRAALRSGRAQVTVVDPALIGAAAAVPPAPVATGPVAAVADASAGLADRLAAIWAEALGYETVAAEDDFFALGGDSITGMQIAERVTRELGLAITVSDLFEYPTVAGLAERFGAAALPVVPAEPMPVPSATPENPRRAPEQETYPLAFEQISVLQAVQKGGMGTAFNLPHAFSFASAPDLPRLASAVHQLIERHESLRTRFLREGDEWRMRIEPVGVAFPDLTPIMVDGDDLHAACLSQIAPFELAAGIPVRWRLLRNAAGEHALFFDIHHALADGYGTEMLFGDLIALYRGERLPPVAYQPRDYAWWSHGAENRQRLEDAKRYWTALYDGPLPMLDLPADRRRPAYHTFEGDLVGFHLDPDLLRAARKFAAERRVSMFTLVLAAWFLALRRLAGTDDVTISVPVGSRDAAGFPDIMSMMVALLPLRLRITGDETVADLLRRTQTHHAEALRNRAYFLDMLLRDLAPPATPDRTLLSEVSLSYMNYGEYGGSTEAAQGDIAVVGLERRHSKNDLSIFIRDLPDQMSVQLDYYAAMFDRERMEELGRLFTATLHAMTSEADAPLRAISLLPDDQAARLRVLECGPTPPLPLERDLYGLFADQAAALPDAIAVRDSGGEWSYSALRARAAAIAQALAGAGIRRGDLVAMHVERGRETVAAMLGITALGAGYVPLDPAYPPAHNAFILRDCGAAAVLADIAGQAALTAIGNDLAVPILALSAIDAAGELALPAPVDPARAPAYVMYTSGSTGQPKGVLIEQRAVIGLALGADYADLAPGAVVAQAGPLAFDASTFEIWGALLRGGQIAVIDRDALLDPAAFGAALAGFGVTTMFMSVGLFNRQIDHDPASLAGLSTLLIGGDAISKPHALACLEHCPDTTLLNGYGPTESTTFAAVAPIRRTDLGEASEHSIIGRPIAHTRTIILDADGQRAPVGIWGELLIGGPRLARGYHNRPELTAEKFIADPENPAERLYRTGDRARWTRDGRIEFGGRTDTQVKLRGFRIELDEIERHLAQAPGVGSAAVLFDRDAAQGAEIVGCVTGEAVEIAALAEWLGARLPAYMVPTRWCRVDVLPITANGKVDRAALLAQSRRQPAEAPDGGTPPQSPTEALVAEIFTEIFGRPVVDRQASFNALGGHSLMAIRIVNRIEARTGSRLAMADFFAAPTVAGIADLIGPVEAGSGAVIPPAPEMAAYPASHAQQRLYLLSRMEGDSGAYGMLFAFRCSGALDPTALQAALTALVRRHETLRTGFLEQEGAILQRIAEEAMPVVAFDDIAAHADPLREALRLTRREAATPLALDRPPLIRGRVIRVSADEQLMVLATHHIVGDGWSSRLLMRELGALYRAAVSGVPATLPPLPIRYRDFAVWQHGRDWGDAAAYWRAQLAGAPERIALPADRAAPVAQSYRGGRAHLPVSADVLSGLHALAARHGVMISAVGMALFAALLYRLTRQGDMVIGMGVSGRERAETEGLIGFFVNVLPIRVTLDAETELGGLIEALHGTMTAALDRQDYPFDALVREVAPKRQANRQPLVNVVFEYQRFESLAGIGDIDGLPLLPPEAEGVLAGALDAFVENGTAKHDAILFLTEEAGAARFTLEYDSDLFEAATVRRWLDFLGKIAASAARDALEDQKDTA</sequence>
<dbReference type="InterPro" id="IPR049900">
    <property type="entry name" value="PKS_mFAS_DH"/>
</dbReference>
<dbReference type="InterPro" id="IPR020845">
    <property type="entry name" value="AMP-binding_CS"/>
</dbReference>
<dbReference type="PANTHER" id="PTHR45527:SF1">
    <property type="entry name" value="FATTY ACID SYNTHASE"/>
    <property type="match status" value="1"/>
</dbReference>
<dbReference type="Gene3D" id="3.30.559.10">
    <property type="entry name" value="Chloramphenicol acetyltransferase-like domain"/>
    <property type="match status" value="4"/>
</dbReference>
<feature type="region of interest" description="Disordered" evidence="6">
    <location>
        <begin position="2050"/>
        <end position="2089"/>
    </location>
</feature>
<accession>A0A154VIF4</accession>
<comment type="caution">
    <text evidence="10">The sequence shown here is derived from an EMBL/GenBank/DDBJ whole genome shotgun (WGS) entry which is preliminary data.</text>
</comment>
<dbReference type="Pfam" id="PF18563">
    <property type="entry name" value="TubC_N"/>
    <property type="match status" value="1"/>
</dbReference>
<dbReference type="PROSITE" id="PS00012">
    <property type="entry name" value="PHOSPHOPANTETHEINE"/>
    <property type="match status" value="3"/>
</dbReference>
<dbReference type="InterPro" id="IPR036736">
    <property type="entry name" value="ACP-like_sf"/>
</dbReference>
<dbReference type="Gene3D" id="3.10.129.110">
    <property type="entry name" value="Polyketide synthase dehydratase"/>
    <property type="match status" value="1"/>
</dbReference>
<dbReference type="NCBIfam" id="NF003417">
    <property type="entry name" value="PRK04813.1"/>
    <property type="match status" value="3"/>
</dbReference>
<dbReference type="CDD" id="cd19531">
    <property type="entry name" value="LCL_NRPS-like"/>
    <property type="match status" value="2"/>
</dbReference>
<dbReference type="Proteomes" id="UP000076400">
    <property type="component" value="Unassembled WGS sequence"/>
</dbReference>
<feature type="domain" description="Carrier" evidence="7">
    <location>
        <begin position="2089"/>
        <end position="2164"/>
    </location>
</feature>
<dbReference type="InterPro" id="IPR025110">
    <property type="entry name" value="AMP-bd_C"/>
</dbReference>
<dbReference type="SMART" id="SM00825">
    <property type="entry name" value="PKS_KS"/>
    <property type="match status" value="1"/>
</dbReference>
<dbReference type="PANTHER" id="PTHR45527">
    <property type="entry name" value="NONRIBOSOMAL PEPTIDE SYNTHETASE"/>
    <property type="match status" value="1"/>
</dbReference>
<dbReference type="InterPro" id="IPR036291">
    <property type="entry name" value="NAD(P)-bd_dom_sf"/>
</dbReference>
<dbReference type="InterPro" id="IPR006162">
    <property type="entry name" value="Ppantetheine_attach_site"/>
</dbReference>
<dbReference type="SUPFAM" id="SSF56801">
    <property type="entry name" value="Acetyl-CoA synthetase-like"/>
    <property type="match status" value="3"/>
</dbReference>
<dbReference type="InterPro" id="IPR020806">
    <property type="entry name" value="PKS_PP-bd"/>
</dbReference>
<dbReference type="SMART" id="SM00823">
    <property type="entry name" value="PKS_PP"/>
    <property type="match status" value="4"/>
</dbReference>
<dbReference type="InterPro" id="IPR013968">
    <property type="entry name" value="PKS_KR"/>
</dbReference>
<dbReference type="Pfam" id="PF16197">
    <property type="entry name" value="KAsynt_C_assoc"/>
    <property type="match status" value="1"/>
</dbReference>
<dbReference type="Pfam" id="PF00668">
    <property type="entry name" value="Condensation"/>
    <property type="match status" value="4"/>
</dbReference>
<dbReference type="SMART" id="SM00822">
    <property type="entry name" value="PKS_KR"/>
    <property type="match status" value="1"/>
</dbReference>
<dbReference type="SUPFAM" id="SSF52777">
    <property type="entry name" value="CoA-dependent acyltransferases"/>
    <property type="match status" value="8"/>
</dbReference>
<dbReference type="RefSeq" id="WP_067559871.1">
    <property type="nucleotide sequence ID" value="NZ_LPXN01000160.1"/>
</dbReference>
<dbReference type="CDD" id="cd05930">
    <property type="entry name" value="A_NRPS"/>
    <property type="match status" value="1"/>
</dbReference>
<dbReference type="SUPFAM" id="SSF53901">
    <property type="entry name" value="Thiolase-like"/>
    <property type="match status" value="1"/>
</dbReference>
<feature type="domain" description="PKS/mFAS DH" evidence="9">
    <location>
        <begin position="2766"/>
        <end position="3033"/>
    </location>
</feature>
<dbReference type="GO" id="GO:0006633">
    <property type="term" value="P:fatty acid biosynthetic process"/>
    <property type="evidence" value="ECO:0007669"/>
    <property type="project" value="InterPro"/>
</dbReference>